<protein>
    <submittedName>
        <fullName evidence="2">Putative transposase, IS3</fullName>
    </submittedName>
</protein>
<dbReference type="GO" id="GO:0015074">
    <property type="term" value="P:DNA integration"/>
    <property type="evidence" value="ECO:0007669"/>
    <property type="project" value="InterPro"/>
</dbReference>
<name>A0A1S7LF73_MAGMO</name>
<evidence type="ECO:0000259" key="1">
    <source>
        <dbReference type="PROSITE" id="PS50994"/>
    </source>
</evidence>
<dbReference type="SUPFAM" id="SSF53098">
    <property type="entry name" value="Ribonuclease H-like"/>
    <property type="match status" value="1"/>
</dbReference>
<dbReference type="Pfam" id="PF13683">
    <property type="entry name" value="rve_3"/>
    <property type="match status" value="1"/>
</dbReference>
<dbReference type="EMBL" id="LO017727">
    <property type="protein sequence ID" value="CRH04699.1"/>
    <property type="molecule type" value="Genomic_DNA"/>
</dbReference>
<gene>
    <name evidence="2" type="ORF">MAGMO_0492</name>
</gene>
<evidence type="ECO:0000313" key="2">
    <source>
        <dbReference type="EMBL" id="CRH04699.1"/>
    </source>
</evidence>
<feature type="domain" description="Integrase catalytic" evidence="1">
    <location>
        <begin position="1"/>
        <end position="157"/>
    </location>
</feature>
<proteinExistence type="predicted"/>
<dbReference type="InterPro" id="IPR036397">
    <property type="entry name" value="RNaseH_sf"/>
</dbReference>
<reference evidence="2" key="1">
    <citation type="submission" date="2015-04" db="EMBL/GenBank/DDBJ databases">
        <authorList>
            <person name="Syromyatnikov M.Y."/>
            <person name="Popov V.N."/>
        </authorList>
    </citation>
    <scope>NUCLEOTIDE SEQUENCE</scope>
    <source>
        <strain evidence="2">MO-1</strain>
    </source>
</reference>
<dbReference type="InterPro" id="IPR012337">
    <property type="entry name" value="RNaseH-like_sf"/>
</dbReference>
<organism evidence="2">
    <name type="scientific">Magnetococcus massalia (strain MO-1)</name>
    <dbReference type="NCBI Taxonomy" id="451514"/>
    <lineage>
        <taxon>Bacteria</taxon>
        <taxon>Pseudomonadati</taxon>
        <taxon>Pseudomonadota</taxon>
        <taxon>Magnetococcia</taxon>
        <taxon>Magnetococcales</taxon>
        <taxon>Magnetococcaceae</taxon>
        <taxon>Magnetococcus</taxon>
    </lineage>
</organism>
<dbReference type="InterPro" id="IPR001584">
    <property type="entry name" value="Integrase_cat-core"/>
</dbReference>
<dbReference type="AlphaFoldDB" id="A0A1S7LF73"/>
<accession>A0A1S7LF73</accession>
<dbReference type="PROSITE" id="PS50994">
    <property type="entry name" value="INTEGRASE"/>
    <property type="match status" value="1"/>
</dbReference>
<sequence length="176" mass="20351">MAMDFMTVPTLFFDVLHVLIIVDHERRKIVHFGISRNPTAAWVAQQLREAFPWDSAPRYLIHDGDSRFKADLISQLAIMGINSVRTAPRSPWQNAICERTIRTLRRELFNHVIVISPAHLKKLLDEYLIYFHGSRTHLGLNKDTPIHSPIQLLTDGEIKATPFLGGLHHRYDRQHC</sequence>
<dbReference type="Gene3D" id="3.30.420.10">
    <property type="entry name" value="Ribonuclease H-like superfamily/Ribonuclease H"/>
    <property type="match status" value="1"/>
</dbReference>
<dbReference type="GO" id="GO:0003676">
    <property type="term" value="F:nucleic acid binding"/>
    <property type="evidence" value="ECO:0007669"/>
    <property type="project" value="InterPro"/>
</dbReference>